<dbReference type="CDD" id="cd14686">
    <property type="entry name" value="bZIP"/>
    <property type="match status" value="1"/>
</dbReference>
<dbReference type="EMBL" id="FJOG01000026">
    <property type="protein sequence ID" value="CZR64377.1"/>
    <property type="molecule type" value="Genomic_DNA"/>
</dbReference>
<dbReference type="OrthoDB" id="10642574at2759"/>
<evidence type="ECO:0000256" key="1">
    <source>
        <dbReference type="SAM" id="Coils"/>
    </source>
</evidence>
<keyword evidence="1" id="KW-0175">Coiled coil</keyword>
<evidence type="ECO:0000313" key="4">
    <source>
        <dbReference type="Proteomes" id="UP000184330"/>
    </source>
</evidence>
<name>A0A1L7XHF6_9HELO</name>
<feature type="compositionally biased region" description="Basic and acidic residues" evidence="2">
    <location>
        <begin position="1"/>
        <end position="17"/>
    </location>
</feature>
<dbReference type="Proteomes" id="UP000184330">
    <property type="component" value="Unassembled WGS sequence"/>
</dbReference>
<feature type="coiled-coil region" evidence="1">
    <location>
        <begin position="301"/>
        <end position="346"/>
    </location>
</feature>
<feature type="coiled-coil region" evidence="1">
    <location>
        <begin position="500"/>
        <end position="527"/>
    </location>
</feature>
<sequence length="779" mass="86946">MTDHEPIPGDGQERDIVRPASTMGRLELNPQAPEFEPRRASASASVSPREPPSPAVVNGTTSQSSLVDMLRNSAREQGIAGTSAERIPSPCLAPPSGLTQNIPAHAGNYSAPIHFNAAVPTPTPIVHMQGSVFPTSDSIQGQGPRLESLGIHALSHGVLTHVEMYPVGPWHVEMGWWFAFSPEAAIHDPSFPRWLKATYIVMNQACWNREQHATAYRMFQKKLAEVEEQLHASQKMLGDWADEIRQAEGTLWESLRPDIKELVQPKFNEEIEMKGPSPIQRLLVLSRLALKMESEDWKVRLDSSRHDLRQVNRQLKAEKLEVETELSTLKVNKLELEAQLNTLKEVMATASAIEGQRRQEGVLEDHRIEQIPRCLEIGTQTDEVNEPQKLVAAPHTAENEKEATKSAPETRIARRDMPPEAKAAPMQKRCEECAKLCRHVLNENNEVKKEMKKKEEEVAKAKDEALMAQDVAAIATQEVAGLYTEVDKKNEDLVMAHDKIDHVVEKLDNTKEALAQAERKVKKVKDCNRLSHLEIEKQEYMENDAKKDHEFAASIYRLELALEKNRQALNESNEQGEKIKKLETELKRNKEEIQRLSRENNRLNTEKSHAQVKRRSDEFSNAGPSSAPTDGIQESLSSGLKRKKRKNKIKNISSTQFDATEQQMMEQGSAETESAEDTSPPQVRARAATGGFFGLRSSPIHFTLTVFLLFVSYADGKNDLAVIFSQELLGIPGQDLYLAIEGLVATYAIGALKAIGEGVVKTIGGRALETIGESAFEEI</sequence>
<evidence type="ECO:0000313" key="3">
    <source>
        <dbReference type="EMBL" id="CZR64377.1"/>
    </source>
</evidence>
<feature type="compositionally biased region" description="Polar residues" evidence="2">
    <location>
        <begin position="655"/>
        <end position="681"/>
    </location>
</feature>
<accession>A0A1L7XHF6</accession>
<proteinExistence type="predicted"/>
<reference evidence="3 4" key="1">
    <citation type="submission" date="2016-03" db="EMBL/GenBank/DDBJ databases">
        <authorList>
            <person name="Ploux O."/>
        </authorList>
    </citation>
    <scope>NUCLEOTIDE SEQUENCE [LARGE SCALE GENOMIC DNA]</scope>
    <source>
        <strain evidence="3 4">UAMH 11012</strain>
    </source>
</reference>
<feature type="coiled-coil region" evidence="1">
    <location>
        <begin position="437"/>
        <end position="471"/>
    </location>
</feature>
<organism evidence="3 4">
    <name type="scientific">Phialocephala subalpina</name>
    <dbReference type="NCBI Taxonomy" id="576137"/>
    <lineage>
        <taxon>Eukaryota</taxon>
        <taxon>Fungi</taxon>
        <taxon>Dikarya</taxon>
        <taxon>Ascomycota</taxon>
        <taxon>Pezizomycotina</taxon>
        <taxon>Leotiomycetes</taxon>
        <taxon>Helotiales</taxon>
        <taxon>Mollisiaceae</taxon>
        <taxon>Phialocephala</taxon>
        <taxon>Phialocephala fortinii species complex</taxon>
    </lineage>
</organism>
<keyword evidence="4" id="KW-1185">Reference proteome</keyword>
<dbReference type="AlphaFoldDB" id="A0A1L7XHF6"/>
<evidence type="ECO:0000256" key="2">
    <source>
        <dbReference type="SAM" id="MobiDB-lite"/>
    </source>
</evidence>
<feature type="region of interest" description="Disordered" evidence="2">
    <location>
        <begin position="592"/>
        <end position="682"/>
    </location>
</feature>
<feature type="coiled-coil region" evidence="1">
    <location>
        <begin position="209"/>
        <end position="236"/>
    </location>
</feature>
<feature type="region of interest" description="Disordered" evidence="2">
    <location>
        <begin position="1"/>
        <end position="63"/>
    </location>
</feature>
<gene>
    <name evidence="3" type="ORF">PAC_14275</name>
</gene>
<feature type="compositionally biased region" description="Polar residues" evidence="2">
    <location>
        <begin position="622"/>
        <end position="634"/>
    </location>
</feature>
<protein>
    <submittedName>
        <fullName evidence="3">Uncharacterized protein</fullName>
    </submittedName>
</protein>
<feature type="compositionally biased region" description="Basic residues" evidence="2">
    <location>
        <begin position="640"/>
        <end position="649"/>
    </location>
</feature>
<feature type="compositionally biased region" description="Basic and acidic residues" evidence="2">
    <location>
        <begin position="592"/>
        <end position="618"/>
    </location>
</feature>